<protein>
    <submittedName>
        <fullName evidence="1">Uncharacterized protein</fullName>
    </submittedName>
</protein>
<dbReference type="AlphaFoldDB" id="A0A7T3V4D0"/>
<name>A0A7T3V4D0_9SPIR</name>
<dbReference type="Proteomes" id="UP000595224">
    <property type="component" value="Chromosome"/>
</dbReference>
<organism evidence="1 2">
    <name type="scientific">Treponema peruense</name>
    <dbReference type="NCBI Taxonomy" id="2787628"/>
    <lineage>
        <taxon>Bacteria</taxon>
        <taxon>Pseudomonadati</taxon>
        <taxon>Spirochaetota</taxon>
        <taxon>Spirochaetia</taxon>
        <taxon>Spirochaetales</taxon>
        <taxon>Treponemataceae</taxon>
        <taxon>Treponema</taxon>
    </lineage>
</organism>
<sequence>MDRIINEQTYSAIINYLLQKDTGVQLFHALLNAQKAEPETTAEKKEGES</sequence>
<proteinExistence type="predicted"/>
<keyword evidence="2" id="KW-1185">Reference proteome</keyword>
<dbReference type="EMBL" id="CP064936">
    <property type="protein sequence ID" value="QQA00039.1"/>
    <property type="molecule type" value="Genomic_DNA"/>
</dbReference>
<evidence type="ECO:0000313" key="1">
    <source>
        <dbReference type="EMBL" id="QQA00039.1"/>
    </source>
</evidence>
<reference evidence="1 2" key="1">
    <citation type="submission" date="2020-11" db="EMBL/GenBank/DDBJ databases">
        <title>Treponema Peruensis nv. sp., first commensal Treponema isolated from human feces.</title>
        <authorList>
            <person name="Belkhou C."/>
            <person name="Raes J."/>
        </authorList>
    </citation>
    <scope>NUCLEOTIDE SEQUENCE [LARGE SCALE GENOMIC DNA]</scope>
    <source>
        <strain evidence="1 2">RCC2812</strain>
    </source>
</reference>
<evidence type="ECO:0000313" key="2">
    <source>
        <dbReference type="Proteomes" id="UP000595224"/>
    </source>
</evidence>
<dbReference type="KEGG" id="tper:IWA51_07060"/>
<accession>A0A7T3V4D0</accession>
<gene>
    <name evidence="1" type="ORF">IWA51_07060</name>
</gene>
<dbReference type="RefSeq" id="WP_198441914.1">
    <property type="nucleotide sequence ID" value="NZ_CBCSHE010000042.1"/>
</dbReference>